<organism evidence="2 3">
    <name type="scientific">Candidatus Magnetoglobus multicellularis str. Araruama</name>
    <dbReference type="NCBI Taxonomy" id="890399"/>
    <lineage>
        <taxon>Bacteria</taxon>
        <taxon>Pseudomonadati</taxon>
        <taxon>Thermodesulfobacteriota</taxon>
        <taxon>Desulfobacteria</taxon>
        <taxon>Desulfobacterales</taxon>
        <taxon>Desulfobacteraceae</taxon>
        <taxon>Candidatus Magnetoglobus</taxon>
    </lineage>
</organism>
<protein>
    <recommendedName>
        <fullName evidence="1">Type VI secretion system component TssM1 N-terminal domain-containing protein</fullName>
    </recommendedName>
</protein>
<reference evidence="3" key="1">
    <citation type="submission" date="2012-11" db="EMBL/GenBank/DDBJ databases">
        <authorList>
            <person name="Lucero-Rivera Y.E."/>
            <person name="Tovar-Ramirez D."/>
        </authorList>
    </citation>
    <scope>NUCLEOTIDE SEQUENCE [LARGE SCALE GENOMIC DNA]</scope>
    <source>
        <strain evidence="3">Araruama</strain>
    </source>
</reference>
<dbReference type="AlphaFoldDB" id="A0A1V1PBD7"/>
<evidence type="ECO:0000259" key="1">
    <source>
        <dbReference type="Pfam" id="PF14331"/>
    </source>
</evidence>
<dbReference type="Pfam" id="PF14331">
    <property type="entry name" value="IcmF-related_N"/>
    <property type="match status" value="1"/>
</dbReference>
<gene>
    <name evidence="2" type="ORF">OMM_07624</name>
</gene>
<comment type="caution">
    <text evidence="2">The sequence shown here is derived from an EMBL/GenBank/DDBJ whole genome shotgun (WGS) entry which is preliminary data.</text>
</comment>
<dbReference type="InterPro" id="IPR025743">
    <property type="entry name" value="TssM1_N"/>
</dbReference>
<evidence type="ECO:0000313" key="3">
    <source>
        <dbReference type="Proteomes" id="UP000189670"/>
    </source>
</evidence>
<dbReference type="EMBL" id="ATBP01000169">
    <property type="protein sequence ID" value="ETR72229.1"/>
    <property type="molecule type" value="Genomic_DNA"/>
</dbReference>
<feature type="domain" description="Type VI secretion system component TssM1 N-terminal" evidence="1">
    <location>
        <begin position="120"/>
        <end position="301"/>
    </location>
</feature>
<sequence>MKWESDQTRLRSYMKKINNKLSRSNKKFLKQCLKKYGSTDPLFLIFQLTHHLSEIEEIAQISDIESNDLFKYYSVNQSRFLCANDDIESLRHLSPVSSRQILHIIKKNNQQKIPQTMGIVLDARYLRVAESEDLFRIGRIVRTWVDAIRNYTAQNTPILLAIRNMEDLDGFESWTQSLPEYNLDEAFGFAIPDEEIEAQSFIAAAFRNINEQLSKHTSSGSETELPGQPLIQSFNALKQNTIALTNGLIQTQPDLVPPRFVGLYFMGMVNHPVQQIKGADTDDESQVFIKKPAFVNDVCKDIFSKAGSYNTPYLPESRHVFFPKQ</sequence>
<proteinExistence type="predicted"/>
<evidence type="ECO:0000313" key="2">
    <source>
        <dbReference type="EMBL" id="ETR72229.1"/>
    </source>
</evidence>
<dbReference type="Proteomes" id="UP000189670">
    <property type="component" value="Unassembled WGS sequence"/>
</dbReference>
<name>A0A1V1PBD7_9BACT</name>
<accession>A0A1V1PBD7</accession>